<keyword evidence="2" id="KW-1133">Transmembrane helix</keyword>
<feature type="transmembrane region" description="Helical" evidence="2">
    <location>
        <begin position="67"/>
        <end position="84"/>
    </location>
</feature>
<evidence type="ECO:0000256" key="2">
    <source>
        <dbReference type="SAM" id="Phobius"/>
    </source>
</evidence>
<evidence type="ECO:0000256" key="1">
    <source>
        <dbReference type="SAM" id="MobiDB-lite"/>
    </source>
</evidence>
<proteinExistence type="predicted"/>
<name>A0A067KYH5_JATCU</name>
<evidence type="ECO:0000313" key="3">
    <source>
        <dbReference type="EMBL" id="KDP37310.1"/>
    </source>
</evidence>
<protein>
    <submittedName>
        <fullName evidence="3">Uncharacterized protein</fullName>
    </submittedName>
</protein>
<dbReference type="PANTHER" id="PTHR37741:SF1">
    <property type="entry name" value="TRANSMEMBRANE PROTEIN"/>
    <property type="match status" value="1"/>
</dbReference>
<accession>A0A067KYH5</accession>
<reference evidence="3 4" key="1">
    <citation type="journal article" date="2014" name="PLoS ONE">
        <title>Global Analysis of Gene Expression Profiles in Physic Nut (Jatropha curcas L.) Seedlings Exposed to Salt Stress.</title>
        <authorList>
            <person name="Zhang L."/>
            <person name="Zhang C."/>
            <person name="Wu P."/>
            <person name="Chen Y."/>
            <person name="Li M."/>
            <person name="Jiang H."/>
            <person name="Wu G."/>
        </authorList>
    </citation>
    <scope>NUCLEOTIDE SEQUENCE [LARGE SCALE GENOMIC DNA]</scope>
    <source>
        <strain evidence="4">cv. GZQX0401</strain>
        <tissue evidence="3">Young leaves</tissue>
    </source>
</reference>
<dbReference type="STRING" id="180498.A0A067KYH5"/>
<keyword evidence="2" id="KW-0812">Transmembrane</keyword>
<organism evidence="3 4">
    <name type="scientific">Jatropha curcas</name>
    <name type="common">Barbados nut</name>
    <dbReference type="NCBI Taxonomy" id="180498"/>
    <lineage>
        <taxon>Eukaryota</taxon>
        <taxon>Viridiplantae</taxon>
        <taxon>Streptophyta</taxon>
        <taxon>Embryophyta</taxon>
        <taxon>Tracheophyta</taxon>
        <taxon>Spermatophyta</taxon>
        <taxon>Magnoliopsida</taxon>
        <taxon>eudicotyledons</taxon>
        <taxon>Gunneridae</taxon>
        <taxon>Pentapetalae</taxon>
        <taxon>rosids</taxon>
        <taxon>fabids</taxon>
        <taxon>Malpighiales</taxon>
        <taxon>Euphorbiaceae</taxon>
        <taxon>Crotonoideae</taxon>
        <taxon>Jatropheae</taxon>
        <taxon>Jatropha</taxon>
    </lineage>
</organism>
<gene>
    <name evidence="3" type="ORF">JCGZ_06764</name>
</gene>
<sequence>METDGASETSIVPAADANKDLQPAKNVDSVSSNNTVSSREVKEEEVTADKKEERKIRDPMQRLKTTILVSAVIIAVAGAAFAITRKLRQQ</sequence>
<dbReference type="EMBL" id="KK914408">
    <property type="protein sequence ID" value="KDP37310.1"/>
    <property type="molecule type" value="Genomic_DNA"/>
</dbReference>
<evidence type="ECO:0000313" key="4">
    <source>
        <dbReference type="Proteomes" id="UP000027138"/>
    </source>
</evidence>
<feature type="region of interest" description="Disordered" evidence="1">
    <location>
        <begin position="1"/>
        <end position="53"/>
    </location>
</feature>
<feature type="compositionally biased region" description="Low complexity" evidence="1">
    <location>
        <begin position="26"/>
        <end position="38"/>
    </location>
</feature>
<feature type="compositionally biased region" description="Basic and acidic residues" evidence="1">
    <location>
        <begin position="39"/>
        <end position="53"/>
    </location>
</feature>
<feature type="compositionally biased region" description="Polar residues" evidence="1">
    <location>
        <begin position="1"/>
        <end position="10"/>
    </location>
</feature>
<keyword evidence="4" id="KW-1185">Reference proteome</keyword>
<dbReference type="AlphaFoldDB" id="A0A067KYH5"/>
<dbReference type="PANTHER" id="PTHR37741">
    <property type="entry name" value="TRANSMEMBRANE PROTEIN"/>
    <property type="match status" value="1"/>
</dbReference>
<keyword evidence="2" id="KW-0472">Membrane</keyword>
<dbReference type="Proteomes" id="UP000027138">
    <property type="component" value="Unassembled WGS sequence"/>
</dbReference>